<dbReference type="OrthoDB" id="4772757at2759"/>
<dbReference type="SUPFAM" id="SSF48403">
    <property type="entry name" value="Ankyrin repeat"/>
    <property type="match status" value="1"/>
</dbReference>
<organism evidence="4 5">
    <name type="scientific">Cryomyces minteri</name>
    <dbReference type="NCBI Taxonomy" id="331657"/>
    <lineage>
        <taxon>Eukaryota</taxon>
        <taxon>Fungi</taxon>
        <taxon>Dikarya</taxon>
        <taxon>Ascomycota</taxon>
        <taxon>Pezizomycotina</taxon>
        <taxon>Dothideomycetes</taxon>
        <taxon>Dothideomycetes incertae sedis</taxon>
        <taxon>Cryomyces</taxon>
    </lineage>
</organism>
<protein>
    <submittedName>
        <fullName evidence="4">Uncharacterized protein</fullName>
    </submittedName>
</protein>
<keyword evidence="2 3" id="KW-0040">ANK repeat</keyword>
<evidence type="ECO:0000256" key="1">
    <source>
        <dbReference type="ARBA" id="ARBA00022737"/>
    </source>
</evidence>
<comment type="caution">
    <text evidence="4">The sequence shown here is derived from an EMBL/GenBank/DDBJ whole genome shotgun (WGS) entry which is preliminary data.</text>
</comment>
<evidence type="ECO:0000256" key="3">
    <source>
        <dbReference type="PROSITE-ProRule" id="PRU00023"/>
    </source>
</evidence>
<dbReference type="PANTHER" id="PTHR24171">
    <property type="entry name" value="ANKYRIN REPEAT DOMAIN-CONTAINING PROTEIN 39-RELATED"/>
    <property type="match status" value="1"/>
</dbReference>
<accession>A0A4U0WWH1</accession>
<feature type="repeat" description="ANK" evidence="3">
    <location>
        <begin position="104"/>
        <end position="133"/>
    </location>
</feature>
<dbReference type="Pfam" id="PF12796">
    <property type="entry name" value="Ank_2"/>
    <property type="match status" value="1"/>
</dbReference>
<dbReference type="EMBL" id="NAJN01000973">
    <property type="protein sequence ID" value="TKA66903.1"/>
    <property type="molecule type" value="Genomic_DNA"/>
</dbReference>
<name>A0A4U0WWH1_9PEZI</name>
<feature type="repeat" description="ANK" evidence="3">
    <location>
        <begin position="73"/>
        <end position="100"/>
    </location>
</feature>
<dbReference type="SMART" id="SM00248">
    <property type="entry name" value="ANK"/>
    <property type="match status" value="2"/>
</dbReference>
<gene>
    <name evidence="4" type="ORF">B0A49_09530</name>
</gene>
<sequence>MFSQRHSWFGREIQAHWKQLCCTICQHFSSELANAFKTHLRHHLGSFTEVQLPALVKAVFPRPGLAIPRSCTLQAASFQGNEKIVQMLLEKGADINAYGGGYGSALQAASERGHEEIVMLLLDKGADVDTQGAKHSSAIDADLGGGRKGVATLLRLSKTFKYGARQDDRGTESSSVGENAADGWRKGTAACGGVT</sequence>
<dbReference type="STRING" id="331657.A0A4U0WWH1"/>
<evidence type="ECO:0000313" key="5">
    <source>
        <dbReference type="Proteomes" id="UP000308768"/>
    </source>
</evidence>
<dbReference type="Proteomes" id="UP000308768">
    <property type="component" value="Unassembled WGS sequence"/>
</dbReference>
<keyword evidence="5" id="KW-1185">Reference proteome</keyword>
<reference evidence="4 5" key="1">
    <citation type="submission" date="2017-03" db="EMBL/GenBank/DDBJ databases">
        <title>Genomes of endolithic fungi from Antarctica.</title>
        <authorList>
            <person name="Coleine C."/>
            <person name="Masonjones S."/>
            <person name="Stajich J.E."/>
        </authorList>
    </citation>
    <scope>NUCLEOTIDE SEQUENCE [LARGE SCALE GENOMIC DNA]</scope>
    <source>
        <strain evidence="4 5">CCFEE 5187</strain>
    </source>
</reference>
<keyword evidence="1" id="KW-0677">Repeat</keyword>
<evidence type="ECO:0000313" key="4">
    <source>
        <dbReference type="EMBL" id="TKA66903.1"/>
    </source>
</evidence>
<dbReference type="PROSITE" id="PS50088">
    <property type="entry name" value="ANK_REPEAT"/>
    <property type="match status" value="2"/>
</dbReference>
<dbReference type="AlphaFoldDB" id="A0A4U0WWH1"/>
<proteinExistence type="predicted"/>
<dbReference type="InterPro" id="IPR002110">
    <property type="entry name" value="Ankyrin_rpt"/>
</dbReference>
<dbReference type="PROSITE" id="PS50297">
    <property type="entry name" value="ANK_REP_REGION"/>
    <property type="match status" value="2"/>
</dbReference>
<dbReference type="Gene3D" id="1.25.40.20">
    <property type="entry name" value="Ankyrin repeat-containing domain"/>
    <property type="match status" value="1"/>
</dbReference>
<dbReference type="InterPro" id="IPR036770">
    <property type="entry name" value="Ankyrin_rpt-contain_sf"/>
</dbReference>
<evidence type="ECO:0000256" key="2">
    <source>
        <dbReference type="ARBA" id="ARBA00023043"/>
    </source>
</evidence>